<dbReference type="AlphaFoldDB" id="A0A4Z1AH53"/>
<gene>
    <name evidence="2" type="ORF">EHR06_14195</name>
</gene>
<proteinExistence type="predicted"/>
<evidence type="ECO:0000259" key="1">
    <source>
        <dbReference type="Pfam" id="PF01844"/>
    </source>
</evidence>
<dbReference type="Pfam" id="PF01844">
    <property type="entry name" value="HNH"/>
    <property type="match status" value="1"/>
</dbReference>
<dbReference type="GO" id="GO:0003676">
    <property type="term" value="F:nucleic acid binding"/>
    <property type="evidence" value="ECO:0007669"/>
    <property type="project" value="InterPro"/>
</dbReference>
<evidence type="ECO:0000313" key="3">
    <source>
        <dbReference type="Proteomes" id="UP000297241"/>
    </source>
</evidence>
<accession>A0A4Z1AH53</accession>
<keyword evidence="2" id="KW-0255">Endonuclease</keyword>
<dbReference type="GO" id="GO:0004519">
    <property type="term" value="F:endonuclease activity"/>
    <property type="evidence" value="ECO:0007669"/>
    <property type="project" value="UniProtKB-KW"/>
</dbReference>
<dbReference type="Proteomes" id="UP000297241">
    <property type="component" value="Unassembled WGS sequence"/>
</dbReference>
<evidence type="ECO:0000313" key="2">
    <source>
        <dbReference type="EMBL" id="TGM97298.1"/>
    </source>
</evidence>
<comment type="caution">
    <text evidence="2">The sequence shown here is derived from an EMBL/GenBank/DDBJ whole genome shotgun (WGS) entry which is preliminary data.</text>
</comment>
<organism evidence="2 3">
    <name type="scientific">Leptospira dzoumogneensis</name>
    <dbReference type="NCBI Taxonomy" id="2484904"/>
    <lineage>
        <taxon>Bacteria</taxon>
        <taxon>Pseudomonadati</taxon>
        <taxon>Spirochaetota</taxon>
        <taxon>Spirochaetia</taxon>
        <taxon>Leptospirales</taxon>
        <taxon>Leptospiraceae</taxon>
        <taxon>Leptospira</taxon>
    </lineage>
</organism>
<feature type="domain" description="HNH" evidence="1">
    <location>
        <begin position="111"/>
        <end position="154"/>
    </location>
</feature>
<dbReference type="EMBL" id="RQHS01000019">
    <property type="protein sequence ID" value="TGM97298.1"/>
    <property type="molecule type" value="Genomic_DNA"/>
</dbReference>
<dbReference type="GO" id="GO:0008270">
    <property type="term" value="F:zinc ion binding"/>
    <property type="evidence" value="ECO:0007669"/>
    <property type="project" value="InterPro"/>
</dbReference>
<protein>
    <submittedName>
        <fullName evidence="2">HNH endonuclease</fullName>
    </submittedName>
</protein>
<reference evidence="2" key="1">
    <citation type="journal article" date="2019" name="PLoS Negl. Trop. Dis.">
        <title>Revisiting the worldwide diversity of Leptospira species in the environment.</title>
        <authorList>
            <person name="Vincent A.T."/>
            <person name="Schiettekatte O."/>
            <person name="Bourhy P."/>
            <person name="Veyrier F.J."/>
            <person name="Picardeau M."/>
        </authorList>
    </citation>
    <scope>NUCLEOTIDE SEQUENCE [LARGE SCALE GENOMIC DNA]</scope>
    <source>
        <strain evidence="2">201601113</strain>
    </source>
</reference>
<dbReference type="InterPro" id="IPR002711">
    <property type="entry name" value="HNH"/>
</dbReference>
<keyword evidence="2" id="KW-0378">Hydrolase</keyword>
<sequence length="177" mass="21254">MRLSKFLKEKYYETLMYNMRVIRGRLYMVLYYANSIEEDRKKVGSDSLRSMSMHSEFLTESYNEYYALKTHHRNFILRIRETYSYMEKEYNQKTFPPALRDHIFQRDNYTCQRCGISREQTIARGYRLEVTHKIHPKEGGSTSFANGETICSECRIGKQQAEKQKIGSRKRRRLSKV</sequence>
<keyword evidence="2" id="KW-0540">Nuclease</keyword>
<keyword evidence="3" id="KW-1185">Reference proteome</keyword>
<dbReference type="Gene3D" id="1.10.30.50">
    <property type="match status" value="1"/>
</dbReference>
<name>A0A4Z1AH53_9LEPT</name>
<dbReference type="OrthoDB" id="962665at2"/>